<keyword evidence="1" id="KW-1133">Transmembrane helix</keyword>
<keyword evidence="1" id="KW-0812">Transmembrane</keyword>
<feature type="transmembrane region" description="Helical" evidence="1">
    <location>
        <begin position="39"/>
        <end position="57"/>
    </location>
</feature>
<dbReference type="RefSeq" id="WP_246975580.1">
    <property type="nucleotide sequence ID" value="NZ_CP095398.1"/>
</dbReference>
<dbReference type="EMBL" id="JBHSDJ010000087">
    <property type="protein sequence ID" value="MFC4247664.1"/>
    <property type="molecule type" value="Genomic_DNA"/>
</dbReference>
<reference evidence="2 3" key="1">
    <citation type="journal article" date="2014" name="Int. J. Syst. Evol. Microbiol.">
        <title>Complete genome sequence of Corynebacterium casei LMG S-19264T (=DSM 44701T), isolated from a smear-ripened cheese.</title>
        <authorList>
            <consortium name="US DOE Joint Genome Institute (JGI-PGF)"/>
            <person name="Walter F."/>
            <person name="Albersmeier A."/>
            <person name="Kalinowski J."/>
            <person name="Ruckert C."/>
        </authorList>
    </citation>
    <scope>NUCLEOTIDE SEQUENCE [LARGE SCALE GENOMIC DNA]</scope>
    <source>
        <strain evidence="2 3">IBRC-M 10912</strain>
    </source>
</reference>
<accession>A0ABD5P093</accession>
<dbReference type="Proteomes" id="UP001595821">
    <property type="component" value="Unassembled WGS sequence"/>
</dbReference>
<sequence>MTDDWPDKRREIAYTEARAVIDSQNNTMTDIDDKAMRTVRLNTVLLGLLVTGLQFAPDMFYTTVLQAAFALLILSTLCGVITYNESNLYVGPRGEYIEVLAEDDFSDSPWEEDLLQTMAGMIAENYDDIRWNSRLLTATQATLVLGIIGAVTAVAI</sequence>
<evidence type="ECO:0000313" key="3">
    <source>
        <dbReference type="Proteomes" id="UP001595821"/>
    </source>
</evidence>
<comment type="caution">
    <text evidence="2">The sequence shown here is derived from an EMBL/GenBank/DDBJ whole genome shotgun (WGS) entry which is preliminary data.</text>
</comment>
<evidence type="ECO:0000313" key="2">
    <source>
        <dbReference type="EMBL" id="MFC4247664.1"/>
    </source>
</evidence>
<protein>
    <submittedName>
        <fullName evidence="2">Uncharacterized protein</fullName>
    </submittedName>
</protein>
<dbReference type="GeneID" id="71856443"/>
<keyword evidence="1" id="KW-0472">Membrane</keyword>
<dbReference type="AlphaFoldDB" id="A0ABD5P093"/>
<feature type="transmembrane region" description="Helical" evidence="1">
    <location>
        <begin position="63"/>
        <end position="83"/>
    </location>
</feature>
<name>A0ABD5P093_9EURY</name>
<gene>
    <name evidence="2" type="ORF">ACFOZ7_11900</name>
</gene>
<evidence type="ECO:0000256" key="1">
    <source>
        <dbReference type="SAM" id="Phobius"/>
    </source>
</evidence>
<proteinExistence type="predicted"/>
<organism evidence="2 3">
    <name type="scientific">Natribaculum luteum</name>
    <dbReference type="NCBI Taxonomy" id="1586232"/>
    <lineage>
        <taxon>Archaea</taxon>
        <taxon>Methanobacteriati</taxon>
        <taxon>Methanobacteriota</taxon>
        <taxon>Stenosarchaea group</taxon>
        <taxon>Halobacteria</taxon>
        <taxon>Halobacteriales</taxon>
        <taxon>Natrialbaceae</taxon>
        <taxon>Natribaculum</taxon>
    </lineage>
</organism>
<feature type="transmembrane region" description="Helical" evidence="1">
    <location>
        <begin position="135"/>
        <end position="155"/>
    </location>
</feature>